<comment type="caution">
    <text evidence="7">The sequence shown here is derived from an EMBL/GenBank/DDBJ whole genome shotgun (WGS) entry which is preliminary data.</text>
</comment>
<evidence type="ECO:0000256" key="4">
    <source>
        <dbReference type="ARBA" id="ARBA00022898"/>
    </source>
</evidence>
<dbReference type="InterPro" id="IPR050087">
    <property type="entry name" value="AON_synthase_class-II"/>
</dbReference>
<keyword evidence="8" id="KW-1185">Reference proteome</keyword>
<comment type="cofactor">
    <cofactor evidence="1">
        <name>pyridoxal 5'-phosphate</name>
        <dbReference type="ChEBI" id="CHEBI:597326"/>
    </cofactor>
</comment>
<dbReference type="EMBL" id="CAJNOM010000039">
    <property type="protein sequence ID" value="CAF0888819.1"/>
    <property type="molecule type" value="Genomic_DNA"/>
</dbReference>
<keyword evidence="3" id="KW-0808">Transferase</keyword>
<evidence type="ECO:0000313" key="8">
    <source>
        <dbReference type="Proteomes" id="UP000663832"/>
    </source>
</evidence>
<dbReference type="PANTHER" id="PTHR13693:SF100">
    <property type="entry name" value="8-AMINO-7-OXONONANOATE SYNTHASE"/>
    <property type="match status" value="1"/>
</dbReference>
<gene>
    <name evidence="7" type="ORF">QVE165_LOCUS8833</name>
</gene>
<dbReference type="Gene3D" id="3.90.1150.10">
    <property type="entry name" value="Aspartate Aminotransferase, domain 1"/>
    <property type="match status" value="1"/>
</dbReference>
<dbReference type="Gene3D" id="3.40.640.10">
    <property type="entry name" value="Type I PLP-dependent aspartate aminotransferase-like (Major domain)"/>
    <property type="match status" value="1"/>
</dbReference>
<organism evidence="7 8">
    <name type="scientific">Adineta steineri</name>
    <dbReference type="NCBI Taxonomy" id="433720"/>
    <lineage>
        <taxon>Eukaryota</taxon>
        <taxon>Metazoa</taxon>
        <taxon>Spiralia</taxon>
        <taxon>Gnathifera</taxon>
        <taxon>Rotifera</taxon>
        <taxon>Eurotatoria</taxon>
        <taxon>Bdelloidea</taxon>
        <taxon>Adinetida</taxon>
        <taxon>Adinetidae</taxon>
        <taxon>Adineta</taxon>
    </lineage>
</organism>
<dbReference type="InterPro" id="IPR015422">
    <property type="entry name" value="PyrdxlP-dep_Trfase_small"/>
</dbReference>
<dbReference type="AlphaFoldDB" id="A0A813YTQ5"/>
<sequence length="490" mass="55054">MKKSYGRAWKLFLEQIEEKSSSQQQEYDNKLLHVNQFIFIYFVVQSRGAVCSIPSSAASSTMSLSHPPKTNTTREQFLQNMQKYFQSTTTGKGDIDLLALTRPDCIDIYLDNNDYLHLSCDPRLIDDDAYQHSMKSVISKTEEISHRNLLDQKQHFSIPRQGSDNIMAGVFLQQACLQYQVSDLLAKKILGKESVYLAQSGYVANYDLLQALIIPAKTHIYIDTAAHESLWQGASRGIIHKIKHNSLDDLEQNLRRFGSGIIVVDSLYSAKGSIVDLIELCNLKEQYNCMLIVDESHSIGLYGPHGCGLASLGNVTDRIDFITGSLAKAYCVRAGFIAGRAQEVLYVREKSSSSTFSSALMNWDIQRLQRAINIIYNADKERQRLMHIATTVRHAAVTLEFDVEQTPLPSPILCLNAGPNLFSKKLQSYFENVGISGAIFIPPATPLNRSMLRLTLHAGLSADDVSRIINTLEFIAQHHRSDLPYTFLKH</sequence>
<name>A0A813YTQ5_9BILA</name>
<dbReference type="Pfam" id="PF00155">
    <property type="entry name" value="Aminotran_1_2"/>
    <property type="match status" value="1"/>
</dbReference>
<reference evidence="7" key="1">
    <citation type="submission" date="2021-02" db="EMBL/GenBank/DDBJ databases">
        <authorList>
            <person name="Nowell W R."/>
        </authorList>
    </citation>
    <scope>NUCLEOTIDE SEQUENCE</scope>
</reference>
<evidence type="ECO:0000256" key="1">
    <source>
        <dbReference type="ARBA" id="ARBA00001933"/>
    </source>
</evidence>
<dbReference type="Proteomes" id="UP000663832">
    <property type="component" value="Unassembled WGS sequence"/>
</dbReference>
<feature type="domain" description="Aminotransferase class I/classII large" evidence="6">
    <location>
        <begin position="184"/>
        <end position="471"/>
    </location>
</feature>
<proteinExistence type="inferred from homology"/>
<dbReference type="OrthoDB" id="9988688at2759"/>
<evidence type="ECO:0000313" key="7">
    <source>
        <dbReference type="EMBL" id="CAF0888819.1"/>
    </source>
</evidence>
<dbReference type="GO" id="GO:0008710">
    <property type="term" value="F:8-amino-7-oxononanoate synthase activity"/>
    <property type="evidence" value="ECO:0007669"/>
    <property type="project" value="TreeGrafter"/>
</dbReference>
<evidence type="ECO:0000259" key="6">
    <source>
        <dbReference type="Pfam" id="PF00155"/>
    </source>
</evidence>
<dbReference type="GO" id="GO:0030170">
    <property type="term" value="F:pyridoxal phosphate binding"/>
    <property type="evidence" value="ECO:0007669"/>
    <property type="project" value="InterPro"/>
</dbReference>
<dbReference type="PANTHER" id="PTHR13693">
    <property type="entry name" value="CLASS II AMINOTRANSFERASE/8-AMINO-7-OXONONANOATE SYNTHASE"/>
    <property type="match status" value="1"/>
</dbReference>
<keyword evidence="4" id="KW-0663">Pyridoxal phosphate</keyword>
<evidence type="ECO:0000256" key="2">
    <source>
        <dbReference type="ARBA" id="ARBA00008392"/>
    </source>
</evidence>
<comment type="similarity">
    <text evidence="2">Belongs to the class-II pyridoxal-phosphate-dependent aminotransferase family.</text>
</comment>
<dbReference type="InterPro" id="IPR015424">
    <property type="entry name" value="PyrdxlP-dep_Trfase"/>
</dbReference>
<evidence type="ECO:0000256" key="5">
    <source>
        <dbReference type="ARBA" id="ARBA00023315"/>
    </source>
</evidence>
<keyword evidence="5" id="KW-0012">Acyltransferase</keyword>
<protein>
    <recommendedName>
        <fullName evidence="6">Aminotransferase class I/classII large domain-containing protein</fullName>
    </recommendedName>
</protein>
<dbReference type="InterPro" id="IPR015421">
    <property type="entry name" value="PyrdxlP-dep_Trfase_major"/>
</dbReference>
<accession>A0A813YTQ5</accession>
<dbReference type="GO" id="GO:0009102">
    <property type="term" value="P:biotin biosynthetic process"/>
    <property type="evidence" value="ECO:0007669"/>
    <property type="project" value="TreeGrafter"/>
</dbReference>
<evidence type="ECO:0000256" key="3">
    <source>
        <dbReference type="ARBA" id="ARBA00022679"/>
    </source>
</evidence>
<dbReference type="InterPro" id="IPR004839">
    <property type="entry name" value="Aminotransferase_I/II_large"/>
</dbReference>
<dbReference type="SUPFAM" id="SSF53383">
    <property type="entry name" value="PLP-dependent transferases"/>
    <property type="match status" value="1"/>
</dbReference>